<dbReference type="PANTHER" id="PTHR48098">
    <property type="entry name" value="ENTEROCHELIN ESTERASE-RELATED"/>
    <property type="match status" value="1"/>
</dbReference>
<dbReference type="SUPFAM" id="SSF53474">
    <property type="entry name" value="alpha/beta-Hydrolases"/>
    <property type="match status" value="1"/>
</dbReference>
<dbReference type="EMBL" id="CP024988">
    <property type="protein sequence ID" value="AWT27442.1"/>
    <property type="molecule type" value="Genomic_DNA"/>
</dbReference>
<dbReference type="PANTHER" id="PTHR48098:SF3">
    <property type="entry name" value="IRON(III) ENTEROBACTIN ESTERASE"/>
    <property type="match status" value="1"/>
</dbReference>
<accession>A0A2Z3YR30</accession>
<reference evidence="2" key="1">
    <citation type="submission" date="2017-11" db="EMBL/GenBank/DDBJ databases">
        <title>Otitis media/interna in a cat caused by the recently described species Corynebacterium provencense.</title>
        <authorList>
            <person name="Kittl S."/>
            <person name="Brodard I."/>
            <person name="Rychener L."/>
            <person name="Jores J."/>
            <person name="Roosje P."/>
            <person name="Gobeli Brawand S."/>
        </authorList>
    </citation>
    <scope>NUCLEOTIDE SEQUENCE [LARGE SCALE GENOMIC DNA]</scope>
    <source>
        <strain evidence="2">17KM38</strain>
    </source>
</reference>
<organism evidence="1 2">
    <name type="scientific">Corynebacterium provencense</name>
    <dbReference type="NCBI Taxonomy" id="1737425"/>
    <lineage>
        <taxon>Bacteria</taxon>
        <taxon>Bacillati</taxon>
        <taxon>Actinomycetota</taxon>
        <taxon>Actinomycetes</taxon>
        <taxon>Mycobacteriales</taxon>
        <taxon>Corynebacteriaceae</taxon>
        <taxon>Corynebacterium</taxon>
    </lineage>
</organism>
<gene>
    <name evidence="1" type="primary">fes_2</name>
    <name evidence="1" type="ORF">Csp1_26990</name>
</gene>
<dbReference type="Pfam" id="PF00756">
    <property type="entry name" value="Esterase"/>
    <property type="match status" value="1"/>
</dbReference>
<dbReference type="Gene3D" id="3.40.50.1820">
    <property type="entry name" value="alpha/beta hydrolase"/>
    <property type="match status" value="1"/>
</dbReference>
<name>A0A2Z3YR30_9CORY</name>
<dbReference type="AlphaFoldDB" id="A0A2Z3YR30"/>
<dbReference type="InterPro" id="IPR000801">
    <property type="entry name" value="Esterase-like"/>
</dbReference>
<sequence length="436" mass="46586">MSGPDFLPPLPPRVHPTAVFDGIRDTGGVNGFFADLESRGGILVRDDPGSDTATVAFARRVRHPDESVVVLFDTITHMLRDRLDHFTLARYRVDGTEVHAGAFVLPRGLRATTSLLVERDLDPAIARDRGSWHAVYARTTALSGATEVLTTLEGGQANCLVLPGAPTSPFLPPQSTGERSTVGVTGTAPGTLTSEVIDSRALGRPMRLHAAFPPVDAGPVTAAVIVADGDRLVREFPFPGALRRAERAGFCAPTAALLFTPVDPEARGEVLGCHPGLPGFLEHELLPWARRHGPVPGDPRRLAVAGASLGGLAAADVVRQIPDAVGNAVVQSGSFWWPGPDGREGLPLRQWDRDGAELVGRVRVVQEVGTLEGHLRSHNRAFRDILRASGVDVTYREYVGGHDYSCWRVGLLDAIGHLFPGVDRAVPSPHTNGPFT</sequence>
<dbReference type="KEGG" id="cpre:Csp1_26990"/>
<dbReference type="InterPro" id="IPR050583">
    <property type="entry name" value="Mycobacterial_A85_antigen"/>
</dbReference>
<dbReference type="InterPro" id="IPR029058">
    <property type="entry name" value="AB_hydrolase_fold"/>
</dbReference>
<keyword evidence="2" id="KW-1185">Reference proteome</keyword>
<evidence type="ECO:0000313" key="2">
    <source>
        <dbReference type="Proteomes" id="UP000247696"/>
    </source>
</evidence>
<dbReference type="RefSeq" id="WP_110482332.1">
    <property type="nucleotide sequence ID" value="NZ_CP024988.1"/>
</dbReference>
<dbReference type="Proteomes" id="UP000247696">
    <property type="component" value="Chromosome"/>
</dbReference>
<evidence type="ECO:0000313" key="1">
    <source>
        <dbReference type="EMBL" id="AWT27442.1"/>
    </source>
</evidence>
<protein>
    <submittedName>
        <fullName evidence="1">Enterochelin esterase</fullName>
    </submittedName>
</protein>
<dbReference type="OrthoDB" id="9775130at2"/>
<proteinExistence type="predicted"/>